<dbReference type="InterPro" id="IPR001387">
    <property type="entry name" value="Cro/C1-type_HTH"/>
</dbReference>
<dbReference type="Proteomes" id="UP000680158">
    <property type="component" value="Unassembled WGS sequence"/>
</dbReference>
<dbReference type="AlphaFoldDB" id="A0A941DDV4"/>
<dbReference type="Gene3D" id="1.10.260.40">
    <property type="entry name" value="lambda repressor-like DNA-binding domains"/>
    <property type="match status" value="1"/>
</dbReference>
<dbReference type="Pfam" id="PF01381">
    <property type="entry name" value="HTH_3"/>
    <property type="match status" value="1"/>
</dbReference>
<keyword evidence="4" id="KW-1185">Reference proteome</keyword>
<dbReference type="EMBL" id="JAGSPM010000001">
    <property type="protein sequence ID" value="MBR7745157.1"/>
    <property type="molecule type" value="Genomic_DNA"/>
</dbReference>
<dbReference type="GO" id="GO:0003677">
    <property type="term" value="F:DNA binding"/>
    <property type="evidence" value="ECO:0007669"/>
    <property type="project" value="UniProtKB-KW"/>
</dbReference>
<dbReference type="SUPFAM" id="SSF47413">
    <property type="entry name" value="lambda repressor-like DNA-binding domains"/>
    <property type="match status" value="1"/>
</dbReference>
<sequence length="87" mass="9920">MAKKLSEIHPGKILSEEFLKHMGITNARLARDLDVNTSCIAQIVNGHHPITAEVAMRLAEFFNMEVRFWMNLQAEYHVRLAETPSLS</sequence>
<dbReference type="PANTHER" id="PTHR36924:SF1">
    <property type="entry name" value="ANTITOXIN HIGA-1"/>
    <property type="match status" value="1"/>
</dbReference>
<evidence type="ECO:0000256" key="1">
    <source>
        <dbReference type="ARBA" id="ARBA00023125"/>
    </source>
</evidence>
<name>A0A941DDV4_9BURK</name>
<dbReference type="InterPro" id="IPR013430">
    <property type="entry name" value="Toxin_antidote_HigA"/>
</dbReference>
<dbReference type="InterPro" id="IPR010982">
    <property type="entry name" value="Lambda_DNA-bd_dom_sf"/>
</dbReference>
<evidence type="ECO:0000313" key="3">
    <source>
        <dbReference type="EMBL" id="MBR7745157.1"/>
    </source>
</evidence>
<dbReference type="CDD" id="cd00093">
    <property type="entry name" value="HTH_XRE"/>
    <property type="match status" value="1"/>
</dbReference>
<comment type="caution">
    <text evidence="3">The sequence shown here is derived from an EMBL/GenBank/DDBJ whole genome shotgun (WGS) entry which is preliminary data.</text>
</comment>
<accession>A0A941DDV4</accession>
<dbReference type="PANTHER" id="PTHR36924">
    <property type="entry name" value="ANTITOXIN HIGA-1"/>
    <property type="match status" value="1"/>
</dbReference>
<gene>
    <name evidence="3" type="ORF">KDM92_01075</name>
</gene>
<keyword evidence="1" id="KW-0238">DNA-binding</keyword>
<protein>
    <submittedName>
        <fullName evidence="3">HigA family addiction module antidote protein</fullName>
    </submittedName>
</protein>
<proteinExistence type="predicted"/>
<feature type="domain" description="HTH cro/C1-type" evidence="2">
    <location>
        <begin position="20"/>
        <end position="69"/>
    </location>
</feature>
<dbReference type="NCBIfam" id="TIGR02607">
    <property type="entry name" value="antidote_HigA"/>
    <property type="match status" value="1"/>
</dbReference>
<reference evidence="3 4" key="1">
    <citation type="submission" date="2021-04" db="EMBL/GenBank/DDBJ databases">
        <title>novel species isolated from subtropical streams in China.</title>
        <authorList>
            <person name="Lu H."/>
        </authorList>
    </citation>
    <scope>NUCLEOTIDE SEQUENCE [LARGE SCALE GENOMIC DNA]</scope>
    <source>
        <strain evidence="3 4">BYS107W</strain>
    </source>
</reference>
<evidence type="ECO:0000259" key="2">
    <source>
        <dbReference type="PROSITE" id="PS50943"/>
    </source>
</evidence>
<dbReference type="RefSeq" id="WP_212682617.1">
    <property type="nucleotide sequence ID" value="NZ_JAGSPM010000001.1"/>
</dbReference>
<evidence type="ECO:0000313" key="4">
    <source>
        <dbReference type="Proteomes" id="UP000680158"/>
    </source>
</evidence>
<organism evidence="3 4">
    <name type="scientific">Undibacterium baiyunense</name>
    <dbReference type="NCBI Taxonomy" id="2828731"/>
    <lineage>
        <taxon>Bacteria</taxon>
        <taxon>Pseudomonadati</taxon>
        <taxon>Pseudomonadota</taxon>
        <taxon>Betaproteobacteria</taxon>
        <taxon>Burkholderiales</taxon>
        <taxon>Oxalobacteraceae</taxon>
        <taxon>Undibacterium</taxon>
    </lineage>
</organism>
<dbReference type="PROSITE" id="PS50943">
    <property type="entry name" value="HTH_CROC1"/>
    <property type="match status" value="1"/>
</dbReference>